<dbReference type="Pfam" id="PF02321">
    <property type="entry name" value="OEP"/>
    <property type="match status" value="2"/>
</dbReference>
<keyword evidence="2" id="KW-0812">Transmembrane</keyword>
<dbReference type="InterPro" id="IPR010131">
    <property type="entry name" value="MdtP/NodT-like"/>
</dbReference>
<comment type="caution">
    <text evidence="4">The sequence shown here is derived from an EMBL/GenBank/DDBJ whole genome shotgun (WGS) entry which is preliminary data.</text>
</comment>
<evidence type="ECO:0000313" key="5">
    <source>
        <dbReference type="Proteomes" id="UP000644507"/>
    </source>
</evidence>
<keyword evidence="5" id="KW-1185">Reference proteome</keyword>
<evidence type="ECO:0000313" key="4">
    <source>
        <dbReference type="EMBL" id="GHC64954.1"/>
    </source>
</evidence>
<dbReference type="Gene3D" id="2.20.200.10">
    <property type="entry name" value="Outer membrane efflux proteins (OEP)"/>
    <property type="match status" value="1"/>
</dbReference>
<accession>A0A918TWH0</accession>
<dbReference type="Gene3D" id="1.20.1600.10">
    <property type="entry name" value="Outer membrane efflux proteins (OEP)"/>
    <property type="match status" value="1"/>
</dbReference>
<reference evidence="4" key="1">
    <citation type="journal article" date="2014" name="Int. J. Syst. Evol. Microbiol.">
        <title>Complete genome sequence of Corynebacterium casei LMG S-19264T (=DSM 44701T), isolated from a smear-ripened cheese.</title>
        <authorList>
            <consortium name="US DOE Joint Genome Institute (JGI-PGF)"/>
            <person name="Walter F."/>
            <person name="Albersmeier A."/>
            <person name="Kalinowski J."/>
            <person name="Ruckert C."/>
        </authorList>
    </citation>
    <scope>NUCLEOTIDE SEQUENCE</scope>
    <source>
        <strain evidence="4">KCTC 12988</strain>
    </source>
</reference>
<dbReference type="Proteomes" id="UP000644507">
    <property type="component" value="Unassembled WGS sequence"/>
</dbReference>
<keyword evidence="2" id="KW-0564">Palmitate</keyword>
<feature type="coiled-coil region" evidence="3">
    <location>
        <begin position="173"/>
        <end position="203"/>
    </location>
</feature>
<organism evidence="4 5">
    <name type="scientific">Roseibacillus persicicus</name>
    <dbReference type="NCBI Taxonomy" id="454148"/>
    <lineage>
        <taxon>Bacteria</taxon>
        <taxon>Pseudomonadati</taxon>
        <taxon>Verrucomicrobiota</taxon>
        <taxon>Verrucomicrobiia</taxon>
        <taxon>Verrucomicrobiales</taxon>
        <taxon>Verrucomicrobiaceae</taxon>
        <taxon>Roseibacillus</taxon>
    </lineage>
</organism>
<dbReference type="InterPro" id="IPR003423">
    <property type="entry name" value="OMP_efflux"/>
</dbReference>
<evidence type="ECO:0000256" key="1">
    <source>
        <dbReference type="ARBA" id="ARBA00007613"/>
    </source>
</evidence>
<dbReference type="GO" id="GO:0015562">
    <property type="term" value="F:efflux transmembrane transporter activity"/>
    <property type="evidence" value="ECO:0007669"/>
    <property type="project" value="InterPro"/>
</dbReference>
<keyword evidence="3" id="KW-0175">Coiled coil</keyword>
<gene>
    <name evidence="4" type="ORF">GCM10007100_35940</name>
</gene>
<proteinExistence type="inferred from homology"/>
<reference evidence="4" key="2">
    <citation type="submission" date="2020-09" db="EMBL/GenBank/DDBJ databases">
        <authorList>
            <person name="Sun Q."/>
            <person name="Kim S."/>
        </authorList>
    </citation>
    <scope>NUCLEOTIDE SEQUENCE</scope>
    <source>
        <strain evidence="4">KCTC 12988</strain>
    </source>
</reference>
<evidence type="ECO:0000256" key="2">
    <source>
        <dbReference type="RuleBase" id="RU362097"/>
    </source>
</evidence>
<evidence type="ECO:0000256" key="3">
    <source>
        <dbReference type="SAM" id="Coils"/>
    </source>
</evidence>
<protein>
    <submittedName>
        <fullName evidence="4">RND transporter</fullName>
    </submittedName>
</protein>
<keyword evidence="2" id="KW-0472">Membrane</keyword>
<name>A0A918TWH0_9BACT</name>
<dbReference type="GO" id="GO:0005886">
    <property type="term" value="C:plasma membrane"/>
    <property type="evidence" value="ECO:0007669"/>
    <property type="project" value="UniProtKB-SubCell"/>
</dbReference>
<dbReference type="NCBIfam" id="TIGR01845">
    <property type="entry name" value="outer_NodT"/>
    <property type="match status" value="1"/>
</dbReference>
<dbReference type="SUPFAM" id="SSF56954">
    <property type="entry name" value="Outer membrane efflux proteins (OEP)"/>
    <property type="match status" value="1"/>
</dbReference>
<comment type="similarity">
    <text evidence="1 2">Belongs to the outer membrane factor (OMF) (TC 1.B.17) family.</text>
</comment>
<comment type="subcellular location">
    <subcellularLocation>
        <location evidence="2">Cell membrane</location>
        <topology evidence="2">Lipid-anchor</topology>
    </subcellularLocation>
</comment>
<dbReference type="PANTHER" id="PTHR30203">
    <property type="entry name" value="OUTER MEMBRANE CATION EFFLUX PROTEIN"/>
    <property type="match status" value="1"/>
</dbReference>
<keyword evidence="2" id="KW-0449">Lipoprotein</keyword>
<dbReference type="AlphaFoldDB" id="A0A918TWH0"/>
<dbReference type="EMBL" id="BMXI01000018">
    <property type="protein sequence ID" value="GHC64954.1"/>
    <property type="molecule type" value="Genomic_DNA"/>
</dbReference>
<sequence>MPARYDGTSYPEPQIASSLLKLFNNPELNSLTRRALQQNPEVALSASRLAEAGFNLEKSRSALFPALTGSTGLGKSRTSAGSFDTFDYGLDASWELDVWGRLKNSTRASALDQAAAAADLASVRQSIAAQTMQAWFDLVSTTKLLELAHRETESLESTRQLVERRFEAGTASFADLELTRADLENARADLERTLDSRDQAARRLKVFLGEYPDARLTSTGDWPSLSRGVPAGLPSDLLRNRPDIDAAYQRIRAADSRVKVAHADLFPSFSLTASTGQTSTSLSRLLLGKDGVYSLFANMSAPLYDAGMRQAELGAAGERAQQALESYRSTVLTAFREVEDALSSEHYLAREERARQTALAAARSAEKRTRRDYEAGLSDLLTLLESQRRVFSTEKQTITLHATRLNNRVALALALGKGI</sequence>
<keyword evidence="2" id="KW-1134">Transmembrane beta strand</keyword>
<dbReference type="PANTHER" id="PTHR30203:SF33">
    <property type="entry name" value="BLR4455 PROTEIN"/>
    <property type="match status" value="1"/>
</dbReference>